<dbReference type="CDD" id="cd00167">
    <property type="entry name" value="SANT"/>
    <property type="match status" value="2"/>
</dbReference>
<dbReference type="SUPFAM" id="SSF46689">
    <property type="entry name" value="Homeodomain-like"/>
    <property type="match status" value="1"/>
</dbReference>
<dbReference type="KEGG" id="gsl:Gasu_07570"/>
<evidence type="ECO:0000313" key="6">
    <source>
        <dbReference type="Proteomes" id="UP000030680"/>
    </source>
</evidence>
<proteinExistence type="predicted"/>
<dbReference type="GO" id="GO:0005634">
    <property type="term" value="C:nucleus"/>
    <property type="evidence" value="ECO:0007669"/>
    <property type="project" value="TreeGrafter"/>
</dbReference>
<evidence type="ECO:0000256" key="1">
    <source>
        <dbReference type="ARBA" id="ARBA00022737"/>
    </source>
</evidence>
<dbReference type="InterPro" id="IPR009057">
    <property type="entry name" value="Homeodomain-like_sf"/>
</dbReference>
<sequence length="237" mass="27482">MEKRLRSKDSCIYFGRTHPELEEVSVHSFNGDSPAKVESKLTQPYKTVSAGERLKHEQRSVMNISKSCRKQTKRPWSAEEDQKLEELVKQFGSSKQWSLIASKIGQRSGKQCRERWTNQLKPDIRRSNWTEEEEKILYEAHAKFGNKWAEISKLLPGRTDNAVKNHWNSSMRRRKRSMNNPLATLAEAAMSKIPSSPVTPTEGVCDVEKSSLVMELNFDKFRMDGRRRFSLECCEQE</sequence>
<evidence type="ECO:0000256" key="2">
    <source>
        <dbReference type="ARBA" id="ARBA00023125"/>
    </source>
</evidence>
<evidence type="ECO:0000313" key="5">
    <source>
        <dbReference type="EMBL" id="EME32011.1"/>
    </source>
</evidence>
<keyword evidence="2" id="KW-0238">DNA-binding</keyword>
<dbReference type="FunFam" id="1.10.10.60:FF:000010">
    <property type="entry name" value="Transcriptional activator Myb isoform A"/>
    <property type="match status" value="1"/>
</dbReference>
<dbReference type="eggNOG" id="KOG0048">
    <property type="taxonomic scope" value="Eukaryota"/>
</dbReference>
<dbReference type="GO" id="GO:0045944">
    <property type="term" value="P:positive regulation of transcription by RNA polymerase II"/>
    <property type="evidence" value="ECO:0007669"/>
    <property type="project" value="TreeGrafter"/>
</dbReference>
<dbReference type="OMA" id="IYFGRTH"/>
<dbReference type="Gene3D" id="1.10.10.60">
    <property type="entry name" value="Homeodomain-like"/>
    <property type="match status" value="2"/>
</dbReference>
<accession>M2W830</accession>
<feature type="domain" description="HTH myb-type" evidence="4">
    <location>
        <begin position="73"/>
        <end position="120"/>
    </location>
</feature>
<feature type="domain" description="HTH myb-type" evidence="4">
    <location>
        <begin position="121"/>
        <end position="175"/>
    </location>
</feature>
<feature type="domain" description="Myb-like" evidence="3">
    <location>
        <begin position="121"/>
        <end position="171"/>
    </location>
</feature>
<dbReference type="GO" id="GO:0000978">
    <property type="term" value="F:RNA polymerase II cis-regulatory region sequence-specific DNA binding"/>
    <property type="evidence" value="ECO:0007669"/>
    <property type="project" value="TreeGrafter"/>
</dbReference>
<evidence type="ECO:0000259" key="3">
    <source>
        <dbReference type="PROSITE" id="PS50090"/>
    </source>
</evidence>
<dbReference type="InterPro" id="IPR050560">
    <property type="entry name" value="MYB_TF"/>
</dbReference>
<dbReference type="GO" id="GO:0000981">
    <property type="term" value="F:DNA-binding transcription factor activity, RNA polymerase II-specific"/>
    <property type="evidence" value="ECO:0007669"/>
    <property type="project" value="TreeGrafter"/>
</dbReference>
<keyword evidence="6" id="KW-1185">Reference proteome</keyword>
<keyword evidence="1" id="KW-0677">Repeat</keyword>
<dbReference type="Gramene" id="EME32011">
    <property type="protein sequence ID" value="EME32011"/>
    <property type="gene ID" value="Gasu_07570"/>
</dbReference>
<dbReference type="Proteomes" id="UP000030680">
    <property type="component" value="Unassembled WGS sequence"/>
</dbReference>
<dbReference type="OrthoDB" id="5461at2759"/>
<dbReference type="EMBL" id="KB454488">
    <property type="protein sequence ID" value="EME32011.1"/>
    <property type="molecule type" value="Genomic_DNA"/>
</dbReference>
<dbReference type="GeneID" id="17090614"/>
<name>M2W830_GALSU</name>
<dbReference type="PROSITE" id="PS50090">
    <property type="entry name" value="MYB_LIKE"/>
    <property type="match status" value="2"/>
</dbReference>
<organism evidence="5 6">
    <name type="scientific">Galdieria sulphuraria</name>
    <name type="common">Red alga</name>
    <dbReference type="NCBI Taxonomy" id="130081"/>
    <lineage>
        <taxon>Eukaryota</taxon>
        <taxon>Rhodophyta</taxon>
        <taxon>Bangiophyceae</taxon>
        <taxon>Galdieriales</taxon>
        <taxon>Galdieriaceae</taxon>
        <taxon>Galdieria</taxon>
    </lineage>
</organism>
<gene>
    <name evidence="5" type="ORF">Gasu_07570</name>
</gene>
<dbReference type="InterPro" id="IPR017930">
    <property type="entry name" value="Myb_dom"/>
</dbReference>
<reference evidence="6" key="1">
    <citation type="journal article" date="2013" name="Science">
        <title>Gene transfer from bacteria and archaea facilitated evolution of an extremophilic eukaryote.</title>
        <authorList>
            <person name="Schonknecht G."/>
            <person name="Chen W.H."/>
            <person name="Ternes C.M."/>
            <person name="Barbier G.G."/>
            <person name="Shrestha R.P."/>
            <person name="Stanke M."/>
            <person name="Brautigam A."/>
            <person name="Baker B.J."/>
            <person name="Banfield J.F."/>
            <person name="Garavito R.M."/>
            <person name="Carr K."/>
            <person name="Wilkerson C."/>
            <person name="Rensing S.A."/>
            <person name="Gagneul D."/>
            <person name="Dickenson N.E."/>
            <person name="Oesterhelt C."/>
            <person name="Lercher M.J."/>
            <person name="Weber A.P."/>
        </authorList>
    </citation>
    <scope>NUCLEOTIDE SEQUENCE [LARGE SCALE GENOMIC DNA]</scope>
    <source>
        <strain evidence="6">074W</strain>
    </source>
</reference>
<dbReference type="PANTHER" id="PTHR45614">
    <property type="entry name" value="MYB PROTEIN-RELATED"/>
    <property type="match status" value="1"/>
</dbReference>
<evidence type="ECO:0000259" key="4">
    <source>
        <dbReference type="PROSITE" id="PS51294"/>
    </source>
</evidence>
<feature type="domain" description="Myb-like" evidence="3">
    <location>
        <begin position="73"/>
        <end position="120"/>
    </location>
</feature>
<dbReference type="RefSeq" id="XP_005708531.1">
    <property type="nucleotide sequence ID" value="XM_005708474.1"/>
</dbReference>
<dbReference type="InterPro" id="IPR001005">
    <property type="entry name" value="SANT/Myb"/>
</dbReference>
<dbReference type="SMART" id="SM00717">
    <property type="entry name" value="SANT"/>
    <property type="match status" value="2"/>
</dbReference>
<dbReference type="GO" id="GO:0000278">
    <property type="term" value="P:mitotic cell cycle"/>
    <property type="evidence" value="ECO:0007669"/>
    <property type="project" value="TreeGrafter"/>
</dbReference>
<dbReference type="AlphaFoldDB" id="M2W830"/>
<dbReference type="PANTHER" id="PTHR45614:SF25">
    <property type="entry name" value="MYB PROTEIN"/>
    <property type="match status" value="1"/>
</dbReference>
<dbReference type="PROSITE" id="PS51294">
    <property type="entry name" value="HTH_MYB"/>
    <property type="match status" value="2"/>
</dbReference>
<protein>
    <submittedName>
        <fullName evidence="5">Myb proto-oncogene protein, plant</fullName>
    </submittedName>
</protein>
<dbReference type="Pfam" id="PF13921">
    <property type="entry name" value="Myb_DNA-bind_6"/>
    <property type="match status" value="1"/>
</dbReference>